<dbReference type="EMBL" id="MU003500">
    <property type="protein sequence ID" value="KAF2473100.1"/>
    <property type="molecule type" value="Genomic_DNA"/>
</dbReference>
<name>A0ACB6R1Y2_9PLEO</name>
<sequence>MDSMIEIDDVIFEPYNSDDNMSDWQDEIGLPVTPQREAMGVSMQVERLVDSARKVLVCQQSLQYSPRAESVKPTPPGQSDAVTMIPGGESDWQVSELPIPQETEAMATRAQLESFLDTSQNVKPTRSELPDTPVVMPQEDSGFPCRNDLKKDDLTTFIQYQANQKTYEAAFLKTFVTHALHPSRLNLMRCLPDKPEALEKIEGYLRAVSESVDEITTKIIQNAHLKSVNFLAKDGSKGLPFINIHRSKQDTFKDFGPDNIFPVAQKLKHSWHKAWPNRSTYVQYTAADYPVSTHSPFADIAAARKKFDGEPGCPELPHGHPVVWPPKPDHSALSGIAGAAFDSRATLCKARESVPTRLKTPRKTKAKPSGREVVSTTASTFLDVDMVGVSAGSQASGTSTNLDPDITLPDRESRRLNSAVLNLSAQISNEAFVSGDSARDETQKKGRSEEIMEVHWQRLVQSSSNQASSSYRPSYHPSQDFKGVISHSVENRVLKAPSPETQKQTNAFACKSPAKTLIRSRNGLNLETIRAVTHAVDNEILKPPSSAAQKVIKAVVAKIPKVKPAQPVSTPGIGMTTMGTCALEPPSSRPQKEINNAWSRIQSKTLAESTNSQGGGMRFAPTVEEIGTLDRQSGAEGLKRKASSLASTTPQAAPKKPQEPLLKDPLGKHKASRASQAENTPSRSKRKDPSKPEKPSKTTPSSGPKLKVRRPKLTLVKPQPTGPFPPHPSGSQTLEPHQVLPQGAYFEAKGPEDKFVWRCGINHALGYYYNSGDRKVCPGCFTHIEYQRKHITMDFYMPIKTFSRQPAPDGVIWKPTPIYATQRVRTTSENVSHKGHVSHNGVAKLVYWEYIQAGSTEAGARQKAIEYMEEYLAAKVKPESEPTPEPESESEDEQVEPEPHPSGSKTMEHGQELPLGSYWQKQERHEEFAWRCDSNHALGRYYLAGDKRTCPGCGSNKSGKAKHATMDFYMEEGTTVRQTAENLVDWQPRRPYKTKSSGKEKKVTASTHNQYAAKVYWEAVDNGRTAAEAMKLALDKTDAWVDAKDAEVEAAAVAVVEDDNGSREATIEECPDSDSDSDSAVAPIQLGGPDNTKHKRLRIVPKKRAIDEVSIGSQYEEGPSQNRVAPNQVVESSDDDISSSGSDSE</sequence>
<reference evidence="1" key="1">
    <citation type="journal article" date="2020" name="Stud. Mycol.">
        <title>101 Dothideomycetes genomes: a test case for predicting lifestyles and emergence of pathogens.</title>
        <authorList>
            <person name="Haridas S."/>
            <person name="Albert R."/>
            <person name="Binder M."/>
            <person name="Bloem J."/>
            <person name="Labutti K."/>
            <person name="Salamov A."/>
            <person name="Andreopoulos B."/>
            <person name="Baker S."/>
            <person name="Barry K."/>
            <person name="Bills G."/>
            <person name="Bluhm B."/>
            <person name="Cannon C."/>
            <person name="Castanera R."/>
            <person name="Culley D."/>
            <person name="Daum C."/>
            <person name="Ezra D."/>
            <person name="Gonzalez J."/>
            <person name="Henrissat B."/>
            <person name="Kuo A."/>
            <person name="Liang C."/>
            <person name="Lipzen A."/>
            <person name="Lutzoni F."/>
            <person name="Magnuson J."/>
            <person name="Mondo S."/>
            <person name="Nolan M."/>
            <person name="Ohm R."/>
            <person name="Pangilinan J."/>
            <person name="Park H.-J."/>
            <person name="Ramirez L."/>
            <person name="Alfaro M."/>
            <person name="Sun H."/>
            <person name="Tritt A."/>
            <person name="Yoshinaga Y."/>
            <person name="Zwiers L.-H."/>
            <person name="Turgeon B."/>
            <person name="Goodwin S."/>
            <person name="Spatafora J."/>
            <person name="Crous P."/>
            <person name="Grigoriev I."/>
        </authorList>
    </citation>
    <scope>NUCLEOTIDE SEQUENCE</scope>
    <source>
        <strain evidence="1">ATCC 200398</strain>
    </source>
</reference>
<dbReference type="Proteomes" id="UP000799755">
    <property type="component" value="Unassembled WGS sequence"/>
</dbReference>
<protein>
    <submittedName>
        <fullName evidence="1">Uncharacterized protein</fullName>
    </submittedName>
</protein>
<evidence type="ECO:0000313" key="2">
    <source>
        <dbReference type="Proteomes" id="UP000799755"/>
    </source>
</evidence>
<organism evidence="1 2">
    <name type="scientific">Lindgomyces ingoldianus</name>
    <dbReference type="NCBI Taxonomy" id="673940"/>
    <lineage>
        <taxon>Eukaryota</taxon>
        <taxon>Fungi</taxon>
        <taxon>Dikarya</taxon>
        <taxon>Ascomycota</taxon>
        <taxon>Pezizomycotina</taxon>
        <taxon>Dothideomycetes</taxon>
        <taxon>Pleosporomycetidae</taxon>
        <taxon>Pleosporales</taxon>
        <taxon>Lindgomycetaceae</taxon>
        <taxon>Lindgomyces</taxon>
    </lineage>
</organism>
<accession>A0ACB6R1Y2</accession>
<evidence type="ECO:0000313" key="1">
    <source>
        <dbReference type="EMBL" id="KAF2473100.1"/>
    </source>
</evidence>
<proteinExistence type="predicted"/>
<gene>
    <name evidence="1" type="ORF">BDR25DRAFT_387217</name>
</gene>
<comment type="caution">
    <text evidence="1">The sequence shown here is derived from an EMBL/GenBank/DDBJ whole genome shotgun (WGS) entry which is preliminary data.</text>
</comment>
<keyword evidence="2" id="KW-1185">Reference proteome</keyword>